<dbReference type="InParanoid" id="F4RF28"/>
<evidence type="ECO:0000256" key="1">
    <source>
        <dbReference type="SAM" id="MobiDB-lite"/>
    </source>
</evidence>
<dbReference type="EMBL" id="GL883099">
    <property type="protein sequence ID" value="EGG08741.1"/>
    <property type="molecule type" value="Genomic_DNA"/>
</dbReference>
<dbReference type="GeneID" id="18929738"/>
<accession>F4RF28</accession>
<keyword evidence="3" id="KW-1185">Reference proteome</keyword>
<reference evidence="3" key="1">
    <citation type="journal article" date="2011" name="Proc. Natl. Acad. Sci. U.S.A.">
        <title>Obligate biotrophy features unraveled by the genomic analysis of rust fungi.</title>
        <authorList>
            <person name="Duplessis S."/>
            <person name="Cuomo C.A."/>
            <person name="Lin Y.-C."/>
            <person name="Aerts A."/>
            <person name="Tisserant E."/>
            <person name="Veneault-Fourrey C."/>
            <person name="Joly D.L."/>
            <person name="Hacquard S."/>
            <person name="Amselem J."/>
            <person name="Cantarel B.L."/>
            <person name="Chiu R."/>
            <person name="Coutinho P.M."/>
            <person name="Feau N."/>
            <person name="Field M."/>
            <person name="Frey P."/>
            <person name="Gelhaye E."/>
            <person name="Goldberg J."/>
            <person name="Grabherr M.G."/>
            <person name="Kodira C.D."/>
            <person name="Kohler A."/>
            <person name="Kuees U."/>
            <person name="Lindquist E.A."/>
            <person name="Lucas S.M."/>
            <person name="Mago R."/>
            <person name="Mauceli E."/>
            <person name="Morin E."/>
            <person name="Murat C."/>
            <person name="Pangilinan J.L."/>
            <person name="Park R."/>
            <person name="Pearson M."/>
            <person name="Quesneville H."/>
            <person name="Rouhier N."/>
            <person name="Sakthikumar S."/>
            <person name="Salamov A.A."/>
            <person name="Schmutz J."/>
            <person name="Selles B."/>
            <person name="Shapiro H."/>
            <person name="Tanguay P."/>
            <person name="Tuskan G.A."/>
            <person name="Henrissat B."/>
            <person name="Van de Peer Y."/>
            <person name="Rouze P."/>
            <person name="Ellis J.G."/>
            <person name="Dodds P.N."/>
            <person name="Schein J.E."/>
            <person name="Zhong S."/>
            <person name="Hamelin R.C."/>
            <person name="Grigoriev I.V."/>
            <person name="Szabo L.J."/>
            <person name="Martin F."/>
        </authorList>
    </citation>
    <scope>NUCLEOTIDE SEQUENCE [LARGE SCALE GENOMIC DNA]</scope>
    <source>
        <strain evidence="3">98AG31 / pathotype 3-4-7</strain>
    </source>
</reference>
<name>F4RF28_MELLP</name>
<dbReference type="VEuPathDB" id="FungiDB:MELLADRAFT_61479"/>
<dbReference type="Proteomes" id="UP000001072">
    <property type="component" value="Unassembled WGS sequence"/>
</dbReference>
<sequence length="274" mass="31215">MPKRTRETSNDVVDVLVIESDPEEDNNSKDNDVIFVEEVSTSNTSTSRPPKQTSTAAIPPKKKQQTGTTPRRNPILSCPLSKPNKECSRCKTDDTVNQKTLHCHCGSKIKLRKGRLEAAEDHWKSRACKDRTERIEANKVLSSWVTVTKVKKTIDMPCSGLTDESWKRPRSKYTIANCIEHSPMPYHGAKRWVICQELFGTTQEIQLSADQKKRLHNTLEANAVWKIRRHGEQASIHSAQCTNKVECHAGTLHPMCDKCEELKKMRQSNTYQEF</sequence>
<dbReference type="HOGENOM" id="CLU_088648_0_0_1"/>
<evidence type="ECO:0000313" key="2">
    <source>
        <dbReference type="EMBL" id="EGG08741.1"/>
    </source>
</evidence>
<feature type="region of interest" description="Disordered" evidence="1">
    <location>
        <begin position="1"/>
        <end position="77"/>
    </location>
</feature>
<dbReference type="AlphaFoldDB" id="F4RF28"/>
<proteinExistence type="predicted"/>
<gene>
    <name evidence="2" type="ORF">MELLADRAFT_61479</name>
</gene>
<dbReference type="RefSeq" id="XP_007407715.1">
    <property type="nucleotide sequence ID" value="XM_007407653.1"/>
</dbReference>
<organism evidence="3">
    <name type="scientific">Melampsora larici-populina (strain 98AG31 / pathotype 3-4-7)</name>
    <name type="common">Poplar leaf rust fungus</name>
    <dbReference type="NCBI Taxonomy" id="747676"/>
    <lineage>
        <taxon>Eukaryota</taxon>
        <taxon>Fungi</taxon>
        <taxon>Dikarya</taxon>
        <taxon>Basidiomycota</taxon>
        <taxon>Pucciniomycotina</taxon>
        <taxon>Pucciniomycetes</taxon>
        <taxon>Pucciniales</taxon>
        <taxon>Melampsoraceae</taxon>
        <taxon>Melampsora</taxon>
    </lineage>
</organism>
<protein>
    <submittedName>
        <fullName evidence="2">Uncharacterized protein</fullName>
    </submittedName>
</protein>
<dbReference type="KEGG" id="mlr:MELLADRAFT_61479"/>
<evidence type="ECO:0000313" key="3">
    <source>
        <dbReference type="Proteomes" id="UP000001072"/>
    </source>
</evidence>